<accession>A0A242A545</accession>
<comment type="similarity">
    <text evidence="1">Belongs to the RelB/DinJ antitoxin family.</text>
</comment>
<dbReference type="AlphaFoldDB" id="A0A242A545"/>
<dbReference type="Gene3D" id="1.10.1220.10">
    <property type="entry name" value="Met repressor-like"/>
    <property type="match status" value="1"/>
</dbReference>
<name>A0A242A545_9ENTE</name>
<dbReference type="GO" id="GO:0006355">
    <property type="term" value="P:regulation of DNA-templated transcription"/>
    <property type="evidence" value="ECO:0007669"/>
    <property type="project" value="InterPro"/>
</dbReference>
<evidence type="ECO:0000256" key="2">
    <source>
        <dbReference type="ARBA" id="ARBA00022649"/>
    </source>
</evidence>
<dbReference type="NCBIfam" id="TIGR02384">
    <property type="entry name" value="RelB_DinJ"/>
    <property type="match status" value="1"/>
</dbReference>
<reference evidence="3 4" key="1">
    <citation type="submission" date="2017-05" db="EMBL/GenBank/DDBJ databases">
        <title>The Genome Sequence of Enterococcus sp. 8G7_MSG3316.</title>
        <authorList>
            <consortium name="The Broad Institute Genomics Platform"/>
            <consortium name="The Broad Institute Genomic Center for Infectious Diseases"/>
            <person name="Earl A."/>
            <person name="Manson A."/>
            <person name="Schwartman J."/>
            <person name="Gilmore M."/>
            <person name="Abouelleil A."/>
            <person name="Cao P."/>
            <person name="Chapman S."/>
            <person name="Cusick C."/>
            <person name="Shea T."/>
            <person name="Young S."/>
            <person name="Neafsey D."/>
            <person name="Nusbaum C."/>
            <person name="Birren B."/>
        </authorList>
    </citation>
    <scope>NUCLEOTIDE SEQUENCE [LARGE SCALE GENOMIC DNA]</scope>
    <source>
        <strain evidence="3 4">8G7_MSG3316</strain>
    </source>
</reference>
<dbReference type="OrthoDB" id="9808267at2"/>
<keyword evidence="2" id="KW-1277">Toxin-antitoxin system</keyword>
<protein>
    <recommendedName>
        <fullName evidence="5">RelB/DinJ family addiction module antitoxin</fullName>
    </recommendedName>
</protein>
<dbReference type="GO" id="GO:0006351">
    <property type="term" value="P:DNA-templated transcription"/>
    <property type="evidence" value="ECO:0007669"/>
    <property type="project" value="TreeGrafter"/>
</dbReference>
<dbReference type="RefSeq" id="WP_086274140.1">
    <property type="nucleotide sequence ID" value="NZ_NGKU01000001.1"/>
</dbReference>
<dbReference type="PANTHER" id="PTHR38781:SF1">
    <property type="entry name" value="ANTITOXIN DINJ-RELATED"/>
    <property type="match status" value="1"/>
</dbReference>
<sequence>MSRLSIRIDDDLKEQAKELYAELGMDLTTAVTVFLKQSVRERKLPFQPGAETLDDVVARYEAEHGIVTKADSIEE</sequence>
<evidence type="ECO:0000256" key="1">
    <source>
        <dbReference type="ARBA" id="ARBA00010562"/>
    </source>
</evidence>
<dbReference type="PANTHER" id="PTHR38781">
    <property type="entry name" value="ANTITOXIN DINJ-RELATED"/>
    <property type="match status" value="1"/>
</dbReference>
<organism evidence="3 4">
    <name type="scientific">Candidatus Enterococcus testudinis</name>
    <dbReference type="NCBI Taxonomy" id="1834191"/>
    <lineage>
        <taxon>Bacteria</taxon>
        <taxon>Bacillati</taxon>
        <taxon>Bacillota</taxon>
        <taxon>Bacilli</taxon>
        <taxon>Lactobacillales</taxon>
        <taxon>Enterococcaceae</taxon>
        <taxon>Enterococcus</taxon>
    </lineage>
</organism>
<dbReference type="Pfam" id="PF04221">
    <property type="entry name" value="RelB"/>
    <property type="match status" value="1"/>
</dbReference>
<gene>
    <name evidence="3" type="ORF">A5886_001232</name>
</gene>
<comment type="caution">
    <text evidence="3">The sequence shown here is derived from an EMBL/GenBank/DDBJ whole genome shotgun (WGS) entry which is preliminary data.</text>
</comment>
<dbReference type="InterPro" id="IPR013321">
    <property type="entry name" value="Arc_rbn_hlx_hlx"/>
</dbReference>
<proteinExistence type="inferred from homology"/>
<evidence type="ECO:0008006" key="5">
    <source>
        <dbReference type="Google" id="ProtNLM"/>
    </source>
</evidence>
<evidence type="ECO:0000313" key="3">
    <source>
        <dbReference type="EMBL" id="OTN76155.1"/>
    </source>
</evidence>
<dbReference type="EMBL" id="NGKU01000001">
    <property type="protein sequence ID" value="OTN76155.1"/>
    <property type="molecule type" value="Genomic_DNA"/>
</dbReference>
<dbReference type="Proteomes" id="UP000195043">
    <property type="component" value="Unassembled WGS sequence"/>
</dbReference>
<evidence type="ECO:0000313" key="4">
    <source>
        <dbReference type="Proteomes" id="UP000195043"/>
    </source>
</evidence>
<keyword evidence="4" id="KW-1185">Reference proteome</keyword>
<dbReference type="InterPro" id="IPR007337">
    <property type="entry name" value="RelB/DinJ"/>
</dbReference>
<dbReference type="STRING" id="1834191.A5886_001232"/>